<feature type="transmembrane region" description="Helical" evidence="1">
    <location>
        <begin position="55"/>
        <end position="74"/>
    </location>
</feature>
<dbReference type="EMBL" id="BMAO01033396">
    <property type="protein sequence ID" value="GFQ89246.1"/>
    <property type="molecule type" value="Genomic_DNA"/>
</dbReference>
<sequence>MFPVIPFQTKDPQIVRYVFTGNREKTHLWSCLHFTGISVFNNFVPKSRIRRLFHFWFPIFLHSALLNSIFVLIMGYQTGVWRIDVITACAFVNILSVSLWHSMYFKRKLLTDLVSHMNEVCSSHVSFRVKNIEAMTTNGVLFLYTITPIAFALLCVSSISERSQDILWTYGYKFEDLSSYFRVLCFFNVNMYVSLQVIFPGLLTCIYCTLCHRISKLLSCYKYKLMKVFNGSLIMPSKLLVNQYFAILNIVDLLQNIFTEPIFLLILMNFLHMFSMLGYFISFFKYQFTVVVIGEVVIVVATTTLSTIVIIIFASKITDTNRSIKQMFQRYKESRILVSHQRNEEVFQLAIERENVLLSACDVVFFRKSLILSIFGALLTYSLLIFQIIK</sequence>
<keyword evidence="1" id="KW-0472">Membrane</keyword>
<keyword evidence="1" id="KW-1133">Transmembrane helix</keyword>
<comment type="caution">
    <text evidence="2">The sequence shown here is derived from an EMBL/GenBank/DDBJ whole genome shotgun (WGS) entry which is preliminary data.</text>
</comment>
<feature type="transmembrane region" description="Helical" evidence="1">
    <location>
        <begin position="370"/>
        <end position="389"/>
    </location>
</feature>
<keyword evidence="1" id="KW-0812">Transmembrane</keyword>
<accession>A0A8X6FUR0</accession>
<dbReference type="OrthoDB" id="6423287at2759"/>
<feature type="transmembrane region" description="Helical" evidence="1">
    <location>
        <begin position="140"/>
        <end position="160"/>
    </location>
</feature>
<feature type="transmembrane region" description="Helical" evidence="1">
    <location>
        <begin position="80"/>
        <end position="100"/>
    </location>
</feature>
<protein>
    <submittedName>
        <fullName evidence="2">Uncharacterized protein</fullName>
    </submittedName>
</protein>
<feature type="transmembrane region" description="Helical" evidence="1">
    <location>
        <begin position="288"/>
        <end position="314"/>
    </location>
</feature>
<feature type="transmembrane region" description="Helical" evidence="1">
    <location>
        <begin position="262"/>
        <end position="281"/>
    </location>
</feature>
<organism evidence="2 3">
    <name type="scientific">Trichonephila clavata</name>
    <name type="common">Joro spider</name>
    <name type="synonym">Nephila clavata</name>
    <dbReference type="NCBI Taxonomy" id="2740835"/>
    <lineage>
        <taxon>Eukaryota</taxon>
        <taxon>Metazoa</taxon>
        <taxon>Ecdysozoa</taxon>
        <taxon>Arthropoda</taxon>
        <taxon>Chelicerata</taxon>
        <taxon>Arachnida</taxon>
        <taxon>Araneae</taxon>
        <taxon>Araneomorphae</taxon>
        <taxon>Entelegynae</taxon>
        <taxon>Araneoidea</taxon>
        <taxon>Nephilidae</taxon>
        <taxon>Trichonephila</taxon>
    </lineage>
</organism>
<keyword evidence="3" id="KW-1185">Reference proteome</keyword>
<gene>
    <name evidence="2" type="primary">AVEN_11023_1</name>
    <name evidence="2" type="ORF">TNCT_378191</name>
</gene>
<evidence type="ECO:0000313" key="2">
    <source>
        <dbReference type="EMBL" id="GFQ89246.1"/>
    </source>
</evidence>
<dbReference type="Proteomes" id="UP000887116">
    <property type="component" value="Unassembled WGS sequence"/>
</dbReference>
<feature type="transmembrane region" description="Helical" evidence="1">
    <location>
        <begin position="180"/>
        <end position="207"/>
    </location>
</feature>
<dbReference type="AlphaFoldDB" id="A0A8X6FUR0"/>
<evidence type="ECO:0000256" key="1">
    <source>
        <dbReference type="SAM" id="Phobius"/>
    </source>
</evidence>
<feature type="transmembrane region" description="Helical" evidence="1">
    <location>
        <begin position="228"/>
        <end position="250"/>
    </location>
</feature>
<name>A0A8X6FUR0_TRICU</name>
<proteinExistence type="predicted"/>
<reference evidence="2" key="1">
    <citation type="submission" date="2020-07" db="EMBL/GenBank/DDBJ databases">
        <title>Multicomponent nature underlies the extraordinary mechanical properties of spider dragline silk.</title>
        <authorList>
            <person name="Kono N."/>
            <person name="Nakamura H."/>
            <person name="Mori M."/>
            <person name="Yoshida Y."/>
            <person name="Ohtoshi R."/>
            <person name="Malay A.D."/>
            <person name="Moran D.A.P."/>
            <person name="Tomita M."/>
            <person name="Numata K."/>
            <person name="Arakawa K."/>
        </authorList>
    </citation>
    <scope>NUCLEOTIDE SEQUENCE</scope>
</reference>
<evidence type="ECO:0000313" key="3">
    <source>
        <dbReference type="Proteomes" id="UP000887116"/>
    </source>
</evidence>